<dbReference type="PANTHER" id="PTHR14477">
    <property type="entry name" value="CUB DOMAIN-CONTAINING PROTEIN 1"/>
    <property type="match status" value="1"/>
</dbReference>
<evidence type="ECO:0000259" key="3">
    <source>
        <dbReference type="Pfam" id="PF23665"/>
    </source>
</evidence>
<organism evidence="5 6">
    <name type="scientific">Cyprinus carpio carpio</name>
    <dbReference type="NCBI Taxonomy" id="630221"/>
    <lineage>
        <taxon>Eukaryota</taxon>
        <taxon>Metazoa</taxon>
        <taxon>Chordata</taxon>
        <taxon>Craniata</taxon>
        <taxon>Vertebrata</taxon>
        <taxon>Euteleostomi</taxon>
        <taxon>Actinopterygii</taxon>
        <taxon>Neopterygii</taxon>
        <taxon>Teleostei</taxon>
        <taxon>Ostariophysi</taxon>
        <taxon>Cypriniformes</taxon>
        <taxon>Cyprinidae</taxon>
        <taxon>Cyprininae</taxon>
        <taxon>Cyprinus</taxon>
    </lineage>
</organism>
<sequence length="764" mass="84578">MQDRVWTVVCVRMKVLLRPVTSNSDLLNLNCTTTGCSSIAVHPDSTRFLEFSRAFTWDLKVQSGRMFQLDFPSPGMRQIKTSESCPDKHTYTIITYQRAGPVSIGSFCRNGTISRIQVLYKGRVTLEVPKGTDLNPSNFKVSMGPAATALVEVDVKLPRGSSSADFFTPNYATGYYNEENIKWNFAVKPMHNFTVYFQHYTPPVCQKKTVMCDYALGDKTSFTKAPTDIQPANKQGDFSLTLTNCDAKKGANLLIHNRLSIFLFHSDLCTVDLRNEEGLSLQIENKNPESYCEMSLNSVIQEKIVVPAGTKADLSFLDCPVQDLQLTATKVIDCSSVSARDVSGTPLTIPALNPSLPVPLHQFTWLLRVLDQGTVDLMSPKGNLHQSVPDKQCNERVSLVISETEGSNIGLFCSAAEGVVQKIQIKGNLTVSLQWLSVFFTENVIYTVSPLISGPMYLATPNWPNGMNSSSSASWIIYIPQEYEAELLFSNIVNPTCDSGHTEVTVGPLDSQGQTQSWREDQSYTSPVIQQQSFYLNMSNCEPKSGHFAVLSKISLQKETSKQKAFISNFVLIFCVCSLITVCIVVRKNKPKANRSSIFIPRGKPVLPGNAGFPKSRAENESHVYASIDDSTMYGNLQPAEVDSGAWSNGHQVDGYRPFKGPTDSIPAATDLSAEYSLDRGEGDAFQPFLNPNTTFNLPRPRSPLISQGSLGFEDRRMMDNALNTFKSGGDINPIRLSTDESRLQPQMDSDSDSYPEPEYEETM</sequence>
<dbReference type="PANTHER" id="PTHR14477:SF1">
    <property type="entry name" value="CUB DOMAIN-CONTAINING PROTEIN 1"/>
    <property type="match status" value="1"/>
</dbReference>
<dbReference type="Proteomes" id="UP001108240">
    <property type="component" value="Unplaced"/>
</dbReference>
<keyword evidence="2" id="KW-0812">Transmembrane</keyword>
<dbReference type="InterPro" id="IPR056266">
    <property type="entry name" value="CDCP1_CUB_3rd_6th"/>
</dbReference>
<reference evidence="5" key="1">
    <citation type="submission" date="2025-08" db="UniProtKB">
        <authorList>
            <consortium name="Ensembl"/>
        </authorList>
    </citation>
    <scope>IDENTIFICATION</scope>
</reference>
<dbReference type="GeneTree" id="ENSGT00390000010209"/>
<dbReference type="OMA" id="IACETGR"/>
<protein>
    <recommendedName>
        <fullName evidence="7">CUB domain-containing protein 1</fullName>
    </recommendedName>
</protein>
<evidence type="ECO:0000259" key="4">
    <source>
        <dbReference type="Pfam" id="PF23668"/>
    </source>
</evidence>
<evidence type="ECO:0000313" key="5">
    <source>
        <dbReference type="Ensembl" id="ENSCCRP00000007292.2"/>
    </source>
</evidence>
<proteinExistence type="predicted"/>
<feature type="transmembrane region" description="Helical" evidence="2">
    <location>
        <begin position="566"/>
        <end position="586"/>
    </location>
</feature>
<feature type="domain" description="CDCP1 second and fifth CUB" evidence="4">
    <location>
        <begin position="39"/>
        <end position="143"/>
    </location>
</feature>
<dbReference type="Pfam" id="PF23665">
    <property type="entry name" value="CDCP1_CUB_6"/>
    <property type="match status" value="2"/>
</dbReference>
<feature type="domain" description="CDCP1 third and sixth CUB" evidence="3">
    <location>
        <begin position="157"/>
        <end position="254"/>
    </location>
</feature>
<dbReference type="Ensembl" id="ENSCCRT00000008004.2">
    <property type="protein sequence ID" value="ENSCCRP00000007292.2"/>
    <property type="gene ID" value="ENSCCRG00000004273.2"/>
</dbReference>
<keyword evidence="6" id="KW-1185">Reference proteome</keyword>
<keyword evidence="2" id="KW-0472">Membrane</keyword>
<feature type="compositionally biased region" description="Acidic residues" evidence="1">
    <location>
        <begin position="750"/>
        <end position="764"/>
    </location>
</feature>
<evidence type="ECO:0000313" key="6">
    <source>
        <dbReference type="Proteomes" id="UP001108240"/>
    </source>
</evidence>
<feature type="domain" description="CDCP1 third and sixth CUB" evidence="3">
    <location>
        <begin position="442"/>
        <end position="554"/>
    </location>
</feature>
<accession>A0A8C0YHF9</accession>
<reference evidence="5" key="2">
    <citation type="submission" date="2025-09" db="UniProtKB">
        <authorList>
            <consortium name="Ensembl"/>
        </authorList>
    </citation>
    <scope>IDENTIFICATION</scope>
</reference>
<name>A0A8C0YHF9_CYPCA</name>
<feature type="region of interest" description="Disordered" evidence="1">
    <location>
        <begin position="727"/>
        <end position="764"/>
    </location>
</feature>
<evidence type="ECO:0008006" key="7">
    <source>
        <dbReference type="Google" id="ProtNLM"/>
    </source>
</evidence>
<keyword evidence="2" id="KW-1133">Transmembrane helix</keyword>
<dbReference type="Pfam" id="PF23668">
    <property type="entry name" value="CUB_CDCP1_2"/>
    <property type="match status" value="2"/>
</dbReference>
<evidence type="ECO:0000256" key="1">
    <source>
        <dbReference type="SAM" id="MobiDB-lite"/>
    </source>
</evidence>
<dbReference type="AlphaFoldDB" id="A0A8C0YHF9"/>
<dbReference type="InterPro" id="IPR056269">
    <property type="entry name" value="CUB_CDCP1_2nd_5th"/>
</dbReference>
<feature type="domain" description="CDCP1 second and fifth CUB" evidence="4">
    <location>
        <begin position="360"/>
        <end position="434"/>
    </location>
</feature>
<dbReference type="InterPro" id="IPR038811">
    <property type="entry name" value="CDCP1"/>
</dbReference>
<evidence type="ECO:0000256" key="2">
    <source>
        <dbReference type="SAM" id="Phobius"/>
    </source>
</evidence>